<sequence length="362" mass="42243">MKILIIQQKRIGDVLVSTVLCNNLRKKYPDATIDYLVFDFTKEVALGNPNIDELILFDDADRKAIPLFKFAWKIRRRNYDYIIDPYSKMDSWVISALSGVKNRFSFKKRYGIYTKGFPTRSAQIDESYGQIIASRLNLISELVGEDFDYDYIPKIFLSAEEREKGTKLLKHLGVSIDQPIIMIGVLGSVENKTYPVEQVKEVINELNRNFEGTILFNYYKDDADKAEKLYYALDRKDNVVWKSGGKSLRELAQILSHVDLYIGNDCGHPHIAKSLSVPTFTFFAPQIDPDNWGILECMEKHNSTHLRDWEPDYKERYEKQDLLEKNRELYEKMDAQDVIKKIQDHLRKNQILSETGLWDEDK</sequence>
<dbReference type="EMBL" id="CP081303">
    <property type="protein sequence ID" value="QZE12900.1"/>
    <property type="molecule type" value="Genomic_DNA"/>
</dbReference>
<evidence type="ECO:0000313" key="1">
    <source>
        <dbReference type="EMBL" id="QZE12900.1"/>
    </source>
</evidence>
<keyword evidence="2" id="KW-1185">Reference proteome</keyword>
<organism evidence="1 2">
    <name type="scientific">Halosquirtibacter laminarini</name>
    <dbReference type="NCBI Taxonomy" id="3374600"/>
    <lineage>
        <taxon>Bacteria</taxon>
        <taxon>Pseudomonadati</taxon>
        <taxon>Bacteroidota</taxon>
        <taxon>Bacteroidia</taxon>
        <taxon>Marinilabiliales</taxon>
        <taxon>Prolixibacteraceae</taxon>
        <taxon>Halosquirtibacter</taxon>
    </lineage>
</organism>
<reference evidence="1" key="1">
    <citation type="submission" date="2021-08" db="EMBL/GenBank/DDBJ databases">
        <title>Novel anaerobic bacterium isolated from sea squirt in East Sea, Republic of Korea.</title>
        <authorList>
            <person name="Nguyen T.H."/>
            <person name="Li Z."/>
            <person name="Lee Y.-J."/>
            <person name="Ko J."/>
            <person name="Kim S.-G."/>
        </authorList>
    </citation>
    <scope>NUCLEOTIDE SEQUENCE</scope>
    <source>
        <strain evidence="1">KCTC 25031</strain>
    </source>
</reference>
<protein>
    <submittedName>
        <fullName evidence="1">Glycosyltransferase family 9 protein</fullName>
    </submittedName>
</protein>
<evidence type="ECO:0000313" key="2">
    <source>
        <dbReference type="Proteomes" id="UP000826212"/>
    </source>
</evidence>
<accession>A0AC61NFD5</accession>
<name>A0AC61NFD5_9BACT</name>
<proteinExistence type="predicted"/>
<gene>
    <name evidence="1" type="ORF">K4L44_09900</name>
</gene>
<dbReference type="Proteomes" id="UP000826212">
    <property type="component" value="Chromosome"/>
</dbReference>